<dbReference type="Proteomes" id="UP000824120">
    <property type="component" value="Chromosome 12"/>
</dbReference>
<accession>A0A9J5WA14</accession>
<keyword evidence="1" id="KW-0472">Membrane</keyword>
<proteinExistence type="predicted"/>
<name>A0A9J5WA14_SOLCO</name>
<keyword evidence="1" id="KW-0812">Transmembrane</keyword>
<dbReference type="EMBL" id="JACXVP010000012">
    <property type="protein sequence ID" value="KAG5571806.1"/>
    <property type="molecule type" value="Genomic_DNA"/>
</dbReference>
<evidence type="ECO:0000313" key="2">
    <source>
        <dbReference type="EMBL" id="KAG5571806.1"/>
    </source>
</evidence>
<evidence type="ECO:0000313" key="3">
    <source>
        <dbReference type="Proteomes" id="UP000824120"/>
    </source>
</evidence>
<sequence>KTLRRFAKWTQRSSGLHFFVLFSLFVPFCDVVSMYPQLKLLLVLKQTQVQPFKKGVLNSASQDSIMNEHNKTQFTYSNIKCLLKDSNCDSPISTNLMLTIVASNATIVFKCPHTKNDFILTQWLHTLKIWNQMQHSHSQGRT</sequence>
<keyword evidence="3" id="KW-1185">Reference proteome</keyword>
<feature type="non-terminal residue" evidence="2">
    <location>
        <position position="142"/>
    </location>
</feature>
<protein>
    <submittedName>
        <fullName evidence="2">Uncharacterized protein</fullName>
    </submittedName>
</protein>
<feature type="transmembrane region" description="Helical" evidence="1">
    <location>
        <begin position="15"/>
        <end position="35"/>
    </location>
</feature>
<evidence type="ECO:0000256" key="1">
    <source>
        <dbReference type="SAM" id="Phobius"/>
    </source>
</evidence>
<organism evidence="2 3">
    <name type="scientific">Solanum commersonii</name>
    <name type="common">Commerson's wild potato</name>
    <name type="synonym">Commerson's nightshade</name>
    <dbReference type="NCBI Taxonomy" id="4109"/>
    <lineage>
        <taxon>Eukaryota</taxon>
        <taxon>Viridiplantae</taxon>
        <taxon>Streptophyta</taxon>
        <taxon>Embryophyta</taxon>
        <taxon>Tracheophyta</taxon>
        <taxon>Spermatophyta</taxon>
        <taxon>Magnoliopsida</taxon>
        <taxon>eudicotyledons</taxon>
        <taxon>Gunneridae</taxon>
        <taxon>Pentapetalae</taxon>
        <taxon>asterids</taxon>
        <taxon>lamiids</taxon>
        <taxon>Solanales</taxon>
        <taxon>Solanaceae</taxon>
        <taxon>Solanoideae</taxon>
        <taxon>Solaneae</taxon>
        <taxon>Solanum</taxon>
    </lineage>
</organism>
<comment type="caution">
    <text evidence="2">The sequence shown here is derived from an EMBL/GenBank/DDBJ whole genome shotgun (WGS) entry which is preliminary data.</text>
</comment>
<keyword evidence="1" id="KW-1133">Transmembrane helix</keyword>
<dbReference type="AlphaFoldDB" id="A0A9J5WA14"/>
<gene>
    <name evidence="2" type="ORF">H5410_061572</name>
</gene>
<reference evidence="2 3" key="1">
    <citation type="submission" date="2020-09" db="EMBL/GenBank/DDBJ databases">
        <title>De no assembly of potato wild relative species, Solanum commersonii.</title>
        <authorList>
            <person name="Cho K."/>
        </authorList>
    </citation>
    <scope>NUCLEOTIDE SEQUENCE [LARGE SCALE GENOMIC DNA]</scope>
    <source>
        <strain evidence="2">LZ3.2</strain>
        <tissue evidence="2">Leaf</tissue>
    </source>
</reference>